<evidence type="ECO:0000313" key="6">
    <source>
        <dbReference type="Proteomes" id="UP000051952"/>
    </source>
</evidence>
<evidence type="ECO:0000313" key="5">
    <source>
        <dbReference type="EMBL" id="CUG86724.1"/>
    </source>
</evidence>
<organism evidence="5 6">
    <name type="scientific">Bodo saltans</name>
    <name type="common">Flagellated protozoan</name>
    <dbReference type="NCBI Taxonomy" id="75058"/>
    <lineage>
        <taxon>Eukaryota</taxon>
        <taxon>Discoba</taxon>
        <taxon>Euglenozoa</taxon>
        <taxon>Kinetoplastea</taxon>
        <taxon>Metakinetoplastina</taxon>
        <taxon>Eubodonida</taxon>
        <taxon>Bodonidae</taxon>
        <taxon>Bodo</taxon>
    </lineage>
</organism>
<dbReference type="Pfam" id="PF00400">
    <property type="entry name" value="WD40"/>
    <property type="match status" value="1"/>
</dbReference>
<dbReference type="VEuPathDB" id="TriTrypDB:BSAL_94430"/>
<dbReference type="EMBL" id="CYKH01001375">
    <property type="protein sequence ID" value="CUG86724.1"/>
    <property type="molecule type" value="Genomic_DNA"/>
</dbReference>
<keyword evidence="3" id="KW-0689">Ribosomal protein</keyword>
<dbReference type="PANTHER" id="PTHR19876">
    <property type="entry name" value="COATOMER"/>
    <property type="match status" value="1"/>
</dbReference>
<feature type="repeat" description="WD" evidence="4">
    <location>
        <begin position="189"/>
        <end position="239"/>
    </location>
</feature>
<feature type="non-terminal residue" evidence="5">
    <location>
        <position position="325"/>
    </location>
</feature>
<reference evidence="6" key="1">
    <citation type="submission" date="2015-09" db="EMBL/GenBank/DDBJ databases">
        <authorList>
            <consortium name="Pathogen Informatics"/>
        </authorList>
    </citation>
    <scope>NUCLEOTIDE SEQUENCE [LARGE SCALE GENOMIC DNA]</scope>
    <source>
        <strain evidence="6">Lake Konstanz</strain>
    </source>
</reference>
<dbReference type="SUPFAM" id="SSF50978">
    <property type="entry name" value="WD40 repeat-like"/>
    <property type="match status" value="1"/>
</dbReference>
<keyword evidence="1 4" id="KW-0853">WD repeat</keyword>
<dbReference type="InterPro" id="IPR019775">
    <property type="entry name" value="WD40_repeat_CS"/>
</dbReference>
<keyword evidence="2" id="KW-0677">Repeat</keyword>
<evidence type="ECO:0000256" key="4">
    <source>
        <dbReference type="PROSITE-ProRule" id="PRU00221"/>
    </source>
</evidence>
<dbReference type="PROSITE" id="PS50082">
    <property type="entry name" value="WD_REPEATS_2"/>
    <property type="match status" value="1"/>
</dbReference>
<evidence type="ECO:0000256" key="1">
    <source>
        <dbReference type="ARBA" id="ARBA00022574"/>
    </source>
</evidence>
<dbReference type="InterPro" id="IPR050844">
    <property type="entry name" value="Coatomer_complex_subunit"/>
</dbReference>
<dbReference type="GO" id="GO:0030126">
    <property type="term" value="C:COPI vesicle coat"/>
    <property type="evidence" value="ECO:0007669"/>
    <property type="project" value="TreeGrafter"/>
</dbReference>
<proteinExistence type="predicted"/>
<evidence type="ECO:0000256" key="3">
    <source>
        <dbReference type="ARBA" id="ARBA00022980"/>
    </source>
</evidence>
<dbReference type="InterPro" id="IPR015943">
    <property type="entry name" value="WD40/YVTN_repeat-like_dom_sf"/>
</dbReference>
<dbReference type="GO" id="GO:0005840">
    <property type="term" value="C:ribosome"/>
    <property type="evidence" value="ECO:0007669"/>
    <property type="project" value="UniProtKB-KW"/>
</dbReference>
<dbReference type="PROSITE" id="PS00678">
    <property type="entry name" value="WD_REPEATS_1"/>
    <property type="match status" value="1"/>
</dbReference>
<name>A0A0S4J880_BODSA</name>
<dbReference type="AlphaFoldDB" id="A0A0S4J880"/>
<gene>
    <name evidence="5" type="ORF">BSAL_94430</name>
</gene>
<dbReference type="GO" id="GO:0006888">
    <property type="term" value="P:endoplasmic reticulum to Golgi vesicle-mediated transport"/>
    <property type="evidence" value="ECO:0007669"/>
    <property type="project" value="TreeGrafter"/>
</dbReference>
<accession>A0A0S4J880</accession>
<dbReference type="InterPro" id="IPR036322">
    <property type="entry name" value="WD40_repeat_dom_sf"/>
</dbReference>
<dbReference type="Gene3D" id="2.130.10.10">
    <property type="entry name" value="YVTN repeat-like/Quinoprotein amine dehydrogenase"/>
    <property type="match status" value="1"/>
</dbReference>
<dbReference type="Proteomes" id="UP000051952">
    <property type="component" value="Unassembled WGS sequence"/>
</dbReference>
<keyword evidence="6" id="KW-1185">Reference proteome</keyword>
<dbReference type="GO" id="GO:0006890">
    <property type="term" value="P:retrograde vesicle-mediated transport, Golgi to endoplasmic reticulum"/>
    <property type="evidence" value="ECO:0007669"/>
    <property type="project" value="TreeGrafter"/>
</dbReference>
<protein>
    <submittedName>
        <fullName evidence="5">Uncharacterized protein</fullName>
    </submittedName>
</protein>
<sequence>MATSTAVDIAPSTDSWIDPVHSDAPSLHVGLEISSVRIKALKYIPEEGILVASGILPALYAFDTVSMKSLWCVCPRNIFGAVRGLDIHGRVLVCGFDDNALRVFLFPFVTDVDGHERINYRAAPVLSATFSHAHLDYIRCVQFQPQTKGFQPLFGWQPPNFLTASDDQTLRLFSWSGSQDPRPVQKQVLTGHRHYVMCVAWLPPHPSTTDSTTSHFAVSCSLDTTVKVWNTENGRTLATASKAHTRGINHLAITPITFASATAQSCAHTGEVGSKLLREWLIVTAADDFCITILRLEVSSDTFGKQHVMIYVQRSISGIHTQNVS</sequence>
<dbReference type="SMART" id="SM00320">
    <property type="entry name" value="WD40"/>
    <property type="match status" value="3"/>
</dbReference>
<evidence type="ECO:0000256" key="2">
    <source>
        <dbReference type="ARBA" id="ARBA00022737"/>
    </source>
</evidence>
<dbReference type="GO" id="GO:0006886">
    <property type="term" value="P:intracellular protein transport"/>
    <property type="evidence" value="ECO:0007669"/>
    <property type="project" value="TreeGrafter"/>
</dbReference>
<dbReference type="GO" id="GO:0006891">
    <property type="term" value="P:intra-Golgi vesicle-mediated transport"/>
    <property type="evidence" value="ECO:0007669"/>
    <property type="project" value="TreeGrafter"/>
</dbReference>
<dbReference type="InterPro" id="IPR001680">
    <property type="entry name" value="WD40_rpt"/>
</dbReference>
<keyword evidence="3" id="KW-0687">Ribonucleoprotein</keyword>